<organism evidence="2 3">
    <name type="scientific">Streptomyces corchorusii</name>
    <name type="common">Streptomyces chibaensis</name>
    <dbReference type="NCBI Taxonomy" id="1903"/>
    <lineage>
        <taxon>Bacteria</taxon>
        <taxon>Bacillati</taxon>
        <taxon>Actinomycetota</taxon>
        <taxon>Actinomycetes</taxon>
        <taxon>Kitasatosporales</taxon>
        <taxon>Streptomycetaceae</taxon>
        <taxon>Streptomyces</taxon>
    </lineage>
</organism>
<gene>
    <name evidence="2" type="ORF">AQJ11_28905</name>
</gene>
<proteinExistence type="predicted"/>
<reference evidence="2 3" key="1">
    <citation type="submission" date="2015-10" db="EMBL/GenBank/DDBJ databases">
        <title>Draft genome sequence of Streptomyces corchorusii DSM 40340, type strain for the species Streptomyces corchorusii.</title>
        <authorList>
            <person name="Ruckert C."/>
            <person name="Winkler A."/>
            <person name="Kalinowski J."/>
            <person name="Kampfer P."/>
            <person name="Glaeser S."/>
        </authorList>
    </citation>
    <scope>NUCLEOTIDE SEQUENCE [LARGE SCALE GENOMIC DNA]</scope>
    <source>
        <strain evidence="2 3">DSM 40340</strain>
    </source>
</reference>
<feature type="region of interest" description="Disordered" evidence="1">
    <location>
        <begin position="1"/>
        <end position="26"/>
    </location>
</feature>
<dbReference type="AlphaFoldDB" id="A0A101PZ08"/>
<sequence length="95" mass="10067">MADVRQASKRLDGVGPKTADTSDRAGLSSRHVAWMSIAAGVGVANISYVQPLLRPLATSSWEVPYAVRRGDTGRALTDKRHRCTGSSVVASQETG</sequence>
<name>A0A101PZ08_STRCK</name>
<dbReference type="EMBL" id="LMWP01000035">
    <property type="protein sequence ID" value="KUN20241.1"/>
    <property type="molecule type" value="Genomic_DNA"/>
</dbReference>
<comment type="caution">
    <text evidence="2">The sequence shown here is derived from an EMBL/GenBank/DDBJ whole genome shotgun (WGS) entry which is preliminary data.</text>
</comment>
<dbReference type="Proteomes" id="UP000053398">
    <property type="component" value="Unassembled WGS sequence"/>
</dbReference>
<dbReference type="RefSeq" id="WP_059265113.1">
    <property type="nucleotide sequence ID" value="NZ_KQ948362.1"/>
</dbReference>
<accession>A0A101PZ08</accession>
<evidence type="ECO:0000313" key="2">
    <source>
        <dbReference type="EMBL" id="KUN20241.1"/>
    </source>
</evidence>
<evidence type="ECO:0000256" key="1">
    <source>
        <dbReference type="SAM" id="MobiDB-lite"/>
    </source>
</evidence>
<keyword evidence="3" id="KW-1185">Reference proteome</keyword>
<evidence type="ECO:0000313" key="3">
    <source>
        <dbReference type="Proteomes" id="UP000053398"/>
    </source>
</evidence>
<protein>
    <submittedName>
        <fullName evidence="2">Uncharacterized protein</fullName>
    </submittedName>
</protein>